<accession>A0A1H9HSL1</accession>
<evidence type="ECO:0000313" key="3">
    <source>
        <dbReference type="Proteomes" id="UP000199352"/>
    </source>
</evidence>
<dbReference type="EMBL" id="FOFR01000004">
    <property type="protein sequence ID" value="SEQ65330.1"/>
    <property type="molecule type" value="Genomic_DNA"/>
</dbReference>
<dbReference type="Gene3D" id="3.40.50.150">
    <property type="entry name" value="Vaccinia Virus protein VP39"/>
    <property type="match status" value="1"/>
</dbReference>
<dbReference type="PANTHER" id="PTHR42912:SF95">
    <property type="entry name" value="METHYLTRANSFERASE TYPE 11 DOMAIN-CONTAINING PROTEIN"/>
    <property type="match status" value="1"/>
</dbReference>
<dbReference type="InterPro" id="IPR013216">
    <property type="entry name" value="Methyltransf_11"/>
</dbReference>
<dbReference type="GO" id="GO:0008757">
    <property type="term" value="F:S-adenosylmethionine-dependent methyltransferase activity"/>
    <property type="evidence" value="ECO:0007669"/>
    <property type="project" value="InterPro"/>
</dbReference>
<dbReference type="CDD" id="cd02440">
    <property type="entry name" value="AdoMet_MTases"/>
    <property type="match status" value="1"/>
</dbReference>
<keyword evidence="2" id="KW-0808">Transferase</keyword>
<evidence type="ECO:0000259" key="1">
    <source>
        <dbReference type="Pfam" id="PF08241"/>
    </source>
</evidence>
<proteinExistence type="predicted"/>
<keyword evidence="2" id="KW-0489">Methyltransferase</keyword>
<protein>
    <submittedName>
        <fullName evidence="2">Ubiquinone/menaquinone biosynthesis C-methylase UbiE</fullName>
    </submittedName>
</protein>
<keyword evidence="3" id="KW-1185">Reference proteome</keyword>
<dbReference type="AlphaFoldDB" id="A0A1H9HSL1"/>
<name>A0A1H9HSL1_9PSEU</name>
<dbReference type="PANTHER" id="PTHR42912">
    <property type="entry name" value="METHYLTRANSFERASE"/>
    <property type="match status" value="1"/>
</dbReference>
<dbReference type="InterPro" id="IPR029063">
    <property type="entry name" value="SAM-dependent_MTases_sf"/>
</dbReference>
<sequence length="268" mass="28808">MSTSSEQTAELGHFSDVDSSAGAAKLVAFIEHAENMAPIPALRERSYDLLGVRPGHRVVDVGCGAGISVAELAKRGAEVMGVDPSEGMINVARERFPDCDYGVAGAERLPLADASADGYRAERVYQHLADSQVAITEARRVLKTGGRIVLIDIDADGWCVDSDDKDLTRTLLRAFADTISNPWSGRKLRGLLLDNGFTDVEAEAFTCVYTKYSDCVHVLESIAKAGVDAGAVSREQADGWLAEQRERSERDRTFVHGPLLVAAGVKTA</sequence>
<dbReference type="Pfam" id="PF08241">
    <property type="entry name" value="Methyltransf_11"/>
    <property type="match status" value="1"/>
</dbReference>
<feature type="domain" description="Methyltransferase type 11" evidence="1">
    <location>
        <begin position="59"/>
        <end position="150"/>
    </location>
</feature>
<evidence type="ECO:0000313" key="2">
    <source>
        <dbReference type="EMBL" id="SEQ65330.1"/>
    </source>
</evidence>
<dbReference type="InterPro" id="IPR050508">
    <property type="entry name" value="Methyltransf_Superfamily"/>
</dbReference>
<dbReference type="Proteomes" id="UP000199352">
    <property type="component" value="Unassembled WGS sequence"/>
</dbReference>
<gene>
    <name evidence="2" type="ORF">SAMN05216188_104183</name>
</gene>
<dbReference type="SUPFAM" id="SSF53335">
    <property type="entry name" value="S-adenosyl-L-methionine-dependent methyltransferases"/>
    <property type="match status" value="1"/>
</dbReference>
<reference evidence="3" key="1">
    <citation type="submission" date="2016-10" db="EMBL/GenBank/DDBJ databases">
        <authorList>
            <person name="Varghese N."/>
            <person name="Submissions S."/>
        </authorList>
    </citation>
    <scope>NUCLEOTIDE SEQUENCE [LARGE SCALE GENOMIC DNA]</scope>
    <source>
        <strain evidence="3">CGMCC 4.3525</strain>
    </source>
</reference>
<keyword evidence="2" id="KW-0830">Ubiquinone</keyword>
<organism evidence="2 3">
    <name type="scientific">Lentzea xinjiangensis</name>
    <dbReference type="NCBI Taxonomy" id="402600"/>
    <lineage>
        <taxon>Bacteria</taxon>
        <taxon>Bacillati</taxon>
        <taxon>Actinomycetota</taxon>
        <taxon>Actinomycetes</taxon>
        <taxon>Pseudonocardiales</taxon>
        <taxon>Pseudonocardiaceae</taxon>
        <taxon>Lentzea</taxon>
    </lineage>
</organism>
<dbReference type="GO" id="GO:0032259">
    <property type="term" value="P:methylation"/>
    <property type="evidence" value="ECO:0007669"/>
    <property type="project" value="UniProtKB-KW"/>
</dbReference>
<dbReference type="STRING" id="402600.SAMN05216188_104183"/>